<keyword evidence="8" id="KW-1185">Reference proteome</keyword>
<feature type="transmembrane region" description="Helical" evidence="5">
    <location>
        <begin position="423"/>
        <end position="445"/>
    </location>
</feature>
<dbReference type="PANTHER" id="PTHR37422">
    <property type="entry name" value="TEICHURONIC ACID BIOSYNTHESIS PROTEIN TUAE"/>
    <property type="match status" value="1"/>
</dbReference>
<comment type="subcellular location">
    <subcellularLocation>
        <location evidence="1">Membrane</location>
        <topology evidence="1">Multi-pass membrane protein</topology>
    </subcellularLocation>
</comment>
<gene>
    <name evidence="7" type="ORF">FLAT13_04845</name>
</gene>
<feature type="transmembrane region" description="Helical" evidence="5">
    <location>
        <begin position="100"/>
        <end position="118"/>
    </location>
</feature>
<dbReference type="EMBL" id="CAIJDP010000090">
    <property type="protein sequence ID" value="CAD0009324.1"/>
    <property type="molecule type" value="Genomic_DNA"/>
</dbReference>
<feature type="transmembrane region" description="Helical" evidence="5">
    <location>
        <begin position="12"/>
        <end position="33"/>
    </location>
</feature>
<feature type="transmembrane region" description="Helical" evidence="5">
    <location>
        <begin position="338"/>
        <end position="360"/>
    </location>
</feature>
<accession>A0A6V6ZCZ5</accession>
<feature type="transmembrane region" description="Helical" evidence="5">
    <location>
        <begin position="222"/>
        <end position="243"/>
    </location>
</feature>
<comment type="caution">
    <text evidence="7">The sequence shown here is derived from an EMBL/GenBank/DDBJ whole genome shotgun (WGS) entry which is preliminary data.</text>
</comment>
<evidence type="ECO:0000259" key="6">
    <source>
        <dbReference type="Pfam" id="PF04932"/>
    </source>
</evidence>
<dbReference type="InterPro" id="IPR007016">
    <property type="entry name" value="O-antigen_ligase-rel_domated"/>
</dbReference>
<feature type="transmembrane region" description="Helical" evidence="5">
    <location>
        <begin position="197"/>
        <end position="216"/>
    </location>
</feature>
<evidence type="ECO:0000256" key="5">
    <source>
        <dbReference type="SAM" id="Phobius"/>
    </source>
</evidence>
<sequence length="602" mass="69328">MKSNISNLKDTLAGIIDSCFIILVFVLPFVSYPFILNSNKTGKELFFVTVVFAWLFFKALKGFKNKTLNIHTADLMMLLFFSYVIIHFFIFSYYDFLYNQFWVFTGYIALFYLFRLSLDNKNKPGASFDFIIKLIWFSCFAESIIALLQKTDYLNAGNEYFQVVGTFINPNFLGVYMVTGLIITLYQFLFLGLKNSIAKLLLLLSALLMLYILYLTDSRASWISLVVGVLFLLCTSSKSFTFLKANKKKAIMLISALFFVGVSGSYFLYQLNKDSVDGRTLIRKITISEIKEKPVFGNGIFNFPGIYNNSKAEYFNKQQRSWAEIKVANYVSTAFNDYLQILFEIGFFGFVLLGLLLFVIIRKTELNPKTRLGLTFVVIFAFLGLFTSVLYNPTAIVLLVLGLSLLVVYGGNKKEMLTITNPFYIKSINISFIIVSFLITALFYVKTQTLIDFKIVSDSGNQKFYYKISDNKMRLIEDDPFIEFKFGFEKFHEGESIKGIFMMENSVKKSPIPDANVVLSNLYLQQKKILNAEKLLLLNVGIEPFRFEPRESLLKFYIENKKFGKSFKTANEIINLPIKIESKKAHLYKENARKIISRYDLD</sequence>
<feature type="transmembrane region" description="Helical" evidence="5">
    <location>
        <begin position="168"/>
        <end position="190"/>
    </location>
</feature>
<evidence type="ECO:0000256" key="3">
    <source>
        <dbReference type="ARBA" id="ARBA00022989"/>
    </source>
</evidence>
<evidence type="ECO:0000256" key="2">
    <source>
        <dbReference type="ARBA" id="ARBA00022692"/>
    </source>
</evidence>
<evidence type="ECO:0000256" key="4">
    <source>
        <dbReference type="ARBA" id="ARBA00023136"/>
    </source>
</evidence>
<dbReference type="AlphaFoldDB" id="A0A6V6ZCZ5"/>
<name>A0A6V6ZCZ5_9FLAO</name>
<feature type="transmembrane region" description="Helical" evidence="5">
    <location>
        <begin position="45"/>
        <end position="63"/>
    </location>
</feature>
<protein>
    <recommendedName>
        <fullName evidence="6">O-antigen ligase-related domain-containing protein</fullName>
    </recommendedName>
</protein>
<evidence type="ECO:0000256" key="1">
    <source>
        <dbReference type="ARBA" id="ARBA00004141"/>
    </source>
</evidence>
<feature type="transmembrane region" description="Helical" evidence="5">
    <location>
        <begin position="250"/>
        <end position="269"/>
    </location>
</feature>
<dbReference type="Pfam" id="PF04932">
    <property type="entry name" value="Wzy_C"/>
    <property type="match status" value="1"/>
</dbReference>
<dbReference type="InterPro" id="IPR051533">
    <property type="entry name" value="WaaL-like"/>
</dbReference>
<dbReference type="GO" id="GO:0016020">
    <property type="term" value="C:membrane"/>
    <property type="evidence" value="ECO:0007669"/>
    <property type="project" value="UniProtKB-SubCell"/>
</dbReference>
<reference evidence="7 8" key="1">
    <citation type="submission" date="2020-06" db="EMBL/GenBank/DDBJ databases">
        <authorList>
            <person name="Criscuolo A."/>
        </authorList>
    </citation>
    <scope>NUCLEOTIDE SEQUENCE [LARGE SCALE GENOMIC DNA]</scope>
    <source>
        <strain evidence="8">CIP 111411</strain>
    </source>
</reference>
<feature type="transmembrane region" description="Helical" evidence="5">
    <location>
        <begin position="75"/>
        <end position="94"/>
    </location>
</feature>
<keyword evidence="2 5" id="KW-0812">Transmembrane</keyword>
<evidence type="ECO:0000313" key="7">
    <source>
        <dbReference type="EMBL" id="CAD0009324.1"/>
    </source>
</evidence>
<dbReference type="PANTHER" id="PTHR37422:SF13">
    <property type="entry name" value="LIPOPOLYSACCHARIDE BIOSYNTHESIS PROTEIN PA4999-RELATED"/>
    <property type="match status" value="1"/>
</dbReference>
<evidence type="ECO:0000313" key="8">
    <source>
        <dbReference type="Proteomes" id="UP000530060"/>
    </source>
</evidence>
<feature type="transmembrane region" description="Helical" evidence="5">
    <location>
        <begin position="395"/>
        <end position="411"/>
    </location>
</feature>
<feature type="transmembrane region" description="Helical" evidence="5">
    <location>
        <begin position="372"/>
        <end position="389"/>
    </location>
</feature>
<proteinExistence type="predicted"/>
<keyword evidence="3 5" id="KW-1133">Transmembrane helix</keyword>
<feature type="transmembrane region" description="Helical" evidence="5">
    <location>
        <begin position="130"/>
        <end position="148"/>
    </location>
</feature>
<keyword evidence="4 5" id="KW-0472">Membrane</keyword>
<dbReference type="Proteomes" id="UP000530060">
    <property type="component" value="Unassembled WGS sequence"/>
</dbReference>
<feature type="domain" description="O-antigen ligase-related" evidence="6">
    <location>
        <begin position="205"/>
        <end position="353"/>
    </location>
</feature>
<organism evidence="7 8">
    <name type="scientific">Flavobacterium salmonis</name>
    <dbReference type="NCBI Taxonomy" id="2654844"/>
    <lineage>
        <taxon>Bacteria</taxon>
        <taxon>Pseudomonadati</taxon>
        <taxon>Bacteroidota</taxon>
        <taxon>Flavobacteriia</taxon>
        <taxon>Flavobacteriales</taxon>
        <taxon>Flavobacteriaceae</taxon>
        <taxon>Flavobacterium</taxon>
    </lineage>
</organism>